<dbReference type="OrthoDB" id="2376477at2"/>
<proteinExistence type="predicted"/>
<evidence type="ECO:0000313" key="2">
    <source>
        <dbReference type="EMBL" id="PWI57618.1"/>
    </source>
</evidence>
<dbReference type="RefSeq" id="WP_109430552.1">
    <property type="nucleotide sequence ID" value="NZ_MPDK01000010.1"/>
</dbReference>
<sequence length="167" mass="18905">MELRDVRLRANPTRVQRRRSRRPQAYVILLVGAMVVFLLWVLISANPFQTTNPFLRQTTIGQSVLGDWRYGGSDATGQMKFYDAYQSVVIPGNATTFAADGQFVTIDAHTPTTITFEPSYESETIGPTVFLWMSLFVAAGIVAFHQGSKQRGRQRFVGRRKGLRFRK</sequence>
<evidence type="ECO:0000256" key="1">
    <source>
        <dbReference type="SAM" id="Phobius"/>
    </source>
</evidence>
<dbReference type="AlphaFoldDB" id="A0A2U3D8L2"/>
<feature type="transmembrane region" description="Helical" evidence="1">
    <location>
        <begin position="25"/>
        <end position="43"/>
    </location>
</feature>
<protein>
    <submittedName>
        <fullName evidence="2">Uncharacterized protein</fullName>
    </submittedName>
</protein>
<keyword evidence="1" id="KW-1133">Transmembrane helix</keyword>
<dbReference type="Proteomes" id="UP000245380">
    <property type="component" value="Unassembled WGS sequence"/>
</dbReference>
<dbReference type="EMBL" id="MPDK01000010">
    <property type="protein sequence ID" value="PWI57618.1"/>
    <property type="molecule type" value="Genomic_DNA"/>
</dbReference>
<accession>A0A2U3D8L2</accession>
<organism evidence="2 3">
    <name type="scientific">Sulfoacidibacillus thermotolerans</name>
    <name type="common">Acidibacillus sulfuroxidans</name>
    <dbReference type="NCBI Taxonomy" id="1765684"/>
    <lineage>
        <taxon>Bacteria</taxon>
        <taxon>Bacillati</taxon>
        <taxon>Bacillota</taxon>
        <taxon>Bacilli</taxon>
        <taxon>Bacillales</taxon>
        <taxon>Alicyclobacillaceae</taxon>
        <taxon>Sulfoacidibacillus</taxon>
    </lineage>
</organism>
<gene>
    <name evidence="2" type="ORF">BM613_07420</name>
</gene>
<reference evidence="2 3" key="1">
    <citation type="submission" date="2016-11" db="EMBL/GenBank/DDBJ databases">
        <title>Comparative genomics of Acidibacillus ferroxidans species.</title>
        <authorList>
            <person name="Oliveira G."/>
            <person name="Nunes G."/>
            <person name="Oliveira R."/>
            <person name="Araujo F."/>
            <person name="Salim A."/>
            <person name="Scholte L."/>
            <person name="Morais D."/>
            <person name="Nancucheo I."/>
            <person name="Johnson D.B."/>
            <person name="Grail B."/>
            <person name="Bittencourt J."/>
            <person name="Valadares R."/>
        </authorList>
    </citation>
    <scope>NUCLEOTIDE SEQUENCE [LARGE SCALE GENOMIC DNA]</scope>
    <source>
        <strain evidence="2 3">Y002</strain>
    </source>
</reference>
<feature type="transmembrane region" description="Helical" evidence="1">
    <location>
        <begin position="125"/>
        <end position="145"/>
    </location>
</feature>
<keyword evidence="1" id="KW-0812">Transmembrane</keyword>
<comment type="caution">
    <text evidence="2">The sequence shown here is derived from an EMBL/GenBank/DDBJ whole genome shotgun (WGS) entry which is preliminary data.</text>
</comment>
<name>A0A2U3D8L2_SULT2</name>
<keyword evidence="3" id="KW-1185">Reference proteome</keyword>
<evidence type="ECO:0000313" key="3">
    <source>
        <dbReference type="Proteomes" id="UP000245380"/>
    </source>
</evidence>
<keyword evidence="1" id="KW-0472">Membrane</keyword>